<dbReference type="PANTHER" id="PTHR34982">
    <property type="entry name" value="YOP PROTEINS TRANSLOCATION PROTEIN L"/>
    <property type="match status" value="1"/>
</dbReference>
<evidence type="ECO:0000256" key="5">
    <source>
        <dbReference type="ARBA" id="ARBA00022927"/>
    </source>
</evidence>
<evidence type="ECO:0000259" key="8">
    <source>
        <dbReference type="Pfam" id="PF02108"/>
    </source>
</evidence>
<dbReference type="AlphaFoldDB" id="A0AAW5E2I0"/>
<dbReference type="GO" id="GO:0015031">
    <property type="term" value="P:protein transport"/>
    <property type="evidence" value="ECO:0007669"/>
    <property type="project" value="UniProtKB-KW"/>
</dbReference>
<dbReference type="GO" id="GO:0005829">
    <property type="term" value="C:cytosol"/>
    <property type="evidence" value="ECO:0007669"/>
    <property type="project" value="TreeGrafter"/>
</dbReference>
<name>A0AAW5E2I0_9BACI</name>
<sequence length="252" mass="29017">MSNVIKSGLAHSSDTSKRIIELKILQFSDTNNEEEETTPQHTYGEILEEANSKAKKIMDDAISYSNAIRQQMEQERQNWEIEKLQLIENAKEEGFLIGIQQGKEAGYAECNDLIAEGKEVIEASKRDYDQYLQSSEEVILKLGIKIAEKILSTHLTEHPDDYLYLVKKAIKEVKEHTNITIHVNPSYYPLFVKQKDELLAIFNRETDIYIYPSEELKETDCLIESSFGKIDASVDSQLMEIKEKLLSFLMEE</sequence>
<keyword evidence="4" id="KW-1005">Bacterial flagellum biogenesis</keyword>
<comment type="caution">
    <text evidence="9">The sequence shown here is derived from an EMBL/GenBank/DDBJ whole genome shotgun (WGS) entry which is preliminary data.</text>
</comment>
<keyword evidence="3" id="KW-0813">Transport</keyword>
<dbReference type="GO" id="GO:0044781">
    <property type="term" value="P:bacterial-type flagellum organization"/>
    <property type="evidence" value="ECO:0007669"/>
    <property type="project" value="UniProtKB-KW"/>
</dbReference>
<protein>
    <recommendedName>
        <fullName evidence="7">Flagellar assembly protein FliH</fullName>
    </recommendedName>
</protein>
<keyword evidence="10" id="KW-1185">Reference proteome</keyword>
<dbReference type="Proteomes" id="UP001431131">
    <property type="component" value="Unassembled WGS sequence"/>
</dbReference>
<organism evidence="9 10">
    <name type="scientific">Fredinandcohnia quinoae</name>
    <dbReference type="NCBI Taxonomy" id="2918902"/>
    <lineage>
        <taxon>Bacteria</taxon>
        <taxon>Bacillati</taxon>
        <taxon>Bacillota</taxon>
        <taxon>Bacilli</taxon>
        <taxon>Bacillales</taxon>
        <taxon>Bacillaceae</taxon>
        <taxon>Fredinandcohnia</taxon>
    </lineage>
</organism>
<evidence type="ECO:0000256" key="4">
    <source>
        <dbReference type="ARBA" id="ARBA00022795"/>
    </source>
</evidence>
<dbReference type="EMBL" id="JAKTTI010000001">
    <property type="protein sequence ID" value="MCH1623785.1"/>
    <property type="molecule type" value="Genomic_DNA"/>
</dbReference>
<dbReference type="RefSeq" id="WP_240251783.1">
    <property type="nucleotide sequence ID" value="NZ_JAKTTI010000001.1"/>
</dbReference>
<dbReference type="NCBIfam" id="TIGR03825">
    <property type="entry name" value="FliH_bacil"/>
    <property type="match status" value="1"/>
</dbReference>
<proteinExistence type="inferred from homology"/>
<evidence type="ECO:0000313" key="10">
    <source>
        <dbReference type="Proteomes" id="UP001431131"/>
    </source>
</evidence>
<keyword evidence="5" id="KW-0653">Protein transport</keyword>
<evidence type="ECO:0000256" key="6">
    <source>
        <dbReference type="ARBA" id="ARBA00023225"/>
    </source>
</evidence>
<dbReference type="PANTHER" id="PTHR34982:SF1">
    <property type="entry name" value="FLAGELLAR ASSEMBLY PROTEIN FLIH"/>
    <property type="match status" value="1"/>
</dbReference>
<gene>
    <name evidence="9" type="primary">fliH</name>
    <name evidence="9" type="ORF">MJG50_00485</name>
</gene>
<evidence type="ECO:0000256" key="7">
    <source>
        <dbReference type="NCBIfam" id="TIGR03825"/>
    </source>
</evidence>
<evidence type="ECO:0000256" key="3">
    <source>
        <dbReference type="ARBA" id="ARBA00022448"/>
    </source>
</evidence>
<dbReference type="InterPro" id="IPR022524">
    <property type="entry name" value="FliH_Bacilli"/>
</dbReference>
<accession>A0AAW5E2I0</accession>
<comment type="function">
    <text evidence="1">Needed for flagellar regrowth and assembly.</text>
</comment>
<evidence type="ECO:0000256" key="1">
    <source>
        <dbReference type="ARBA" id="ARBA00003041"/>
    </source>
</evidence>
<evidence type="ECO:0000313" key="9">
    <source>
        <dbReference type="EMBL" id="MCH1623785.1"/>
    </source>
</evidence>
<evidence type="ECO:0000256" key="2">
    <source>
        <dbReference type="ARBA" id="ARBA00006602"/>
    </source>
</evidence>
<feature type="domain" description="Flagellar assembly protein FliH/Type III secretion system HrpE" evidence="8">
    <location>
        <begin position="118"/>
        <end position="240"/>
    </location>
</feature>
<keyword evidence="9" id="KW-0969">Cilium</keyword>
<keyword evidence="9" id="KW-0282">Flagellum</keyword>
<comment type="similarity">
    <text evidence="2">Belongs to the FliH family.</text>
</comment>
<keyword evidence="9" id="KW-0966">Cell projection</keyword>
<dbReference type="InterPro" id="IPR018035">
    <property type="entry name" value="Flagellar_FliH/T3SS_HrpE"/>
</dbReference>
<dbReference type="InterPro" id="IPR051472">
    <property type="entry name" value="T3SS_Stator/FliH"/>
</dbReference>
<dbReference type="Pfam" id="PF02108">
    <property type="entry name" value="FliH"/>
    <property type="match status" value="1"/>
</dbReference>
<reference evidence="9" key="1">
    <citation type="submission" date="2022-02" db="EMBL/GenBank/DDBJ databases">
        <title>Fredinandcohnia quinoae sp. nov. isolated from Chenopodium quinoa seeds.</title>
        <authorList>
            <person name="Saati-Santamaria Z."/>
            <person name="Flores-Felix J.D."/>
            <person name="Igual J.M."/>
            <person name="Velazquez E."/>
            <person name="Garcia-Fraile P."/>
            <person name="Martinez-Molina E."/>
        </authorList>
    </citation>
    <scope>NUCLEOTIDE SEQUENCE</scope>
    <source>
        <strain evidence="9">SECRCQ15</strain>
    </source>
</reference>
<keyword evidence="6" id="KW-1006">Bacterial flagellum protein export</keyword>